<dbReference type="Proteomes" id="UP000294558">
    <property type="component" value="Unassembled WGS sequence"/>
</dbReference>
<feature type="domain" description="DUF5979" evidence="1">
    <location>
        <begin position="2025"/>
        <end position="2125"/>
    </location>
</feature>
<evidence type="ECO:0000313" key="2">
    <source>
        <dbReference type="EMBL" id="TDT18706.1"/>
    </source>
</evidence>
<name>A0A4R7I739_9ACTN</name>
<accession>A0A4R7I739</accession>
<feature type="domain" description="DUF5979" evidence="1">
    <location>
        <begin position="1905"/>
        <end position="2020"/>
    </location>
</feature>
<reference evidence="2 3" key="1">
    <citation type="submission" date="2019-03" db="EMBL/GenBank/DDBJ databases">
        <title>Sequencing the genomes of 1000 actinobacteria strains.</title>
        <authorList>
            <person name="Klenk H.-P."/>
        </authorList>
    </citation>
    <scope>NUCLEOTIDE SEQUENCE [LARGE SCALE GENOMIC DNA]</scope>
    <source>
        <strain evidence="2 3">DSM 18936</strain>
    </source>
</reference>
<sequence>MWEFGNSAGKFVASALIVTSTVAIGGVASPATAQEAAALSIQKVADATTVQPGQTFNYTIQVQCSTAAAAGCIGATLTDPLPPYVEQNGPVTITGASTQPTVDDGPPITVEFQDDLGGDTGLLAGQIVTISVPVVVDPTIPPSENGVPIDNTATITADNANQKQSTATVTPDVSVTIAASTTKSYSPDSQVAGDTDPITLSLTGTNESNVPVDTLVIQDPPEDPPSTDTSNPFTYLVIGNVGTPTLPPNADEVTIEFYDSSLPGWVVIAPGASPPVGASGVRYTFTDTTGDGIDPGATASVDLTLVQRGTATPPVVVDNTVETTVDLDGETADAEADDTFNIRQSTLDVEATKTFDPSTINSGDSTTVTLGAVNGPDPLTSLTFTEPADGAIDNPFTGENPVVFTGFTSVDWPADADTATITYECDGTDIAPIPTTTVDTLPPPPSPGCDTVTGFSVEFTATDPAVILPGADAEIAFTVDTPEVQTIGGIPVQTFVRPNLVRVDGSDGNNADTAFARDTLVTIVDRLAVETGKSITPPQVPGRPGQIVIVQLEGRLLPFPESTVDADTTIVQDPSVMPDPNGWFDAFSPQAVTATPVPACSTLTVQYTTSETDPLTWIDVPGMVGIVGPTIVNETLPDPVQDDATAIRFVYQAAVPGGGCEGGFPPGTSVAPNLSFGVRPGGAADQPDADTTFDDCAHTSALPEPGTNAAPVQSIQACDDVVVTPIDPGAGDPLDKSWDRNLLNARSQQRSGITISWSTQGYSGLAAARITDVPDPANTALPDSVFDSFDLIRIDEITPAMDPHLTYDQVLSTELFQVASPGDDPSTGAWVQPDNDPCPAACDGTYPGYVVRTAERPITLAFRLVYVESPTRGDRLDAGAPPVGTGIAPSVGNDRIIRPVFELRDVLRSDPTVPVIEENLYNTNTEGLIRNDVMSEAVFDLDDDPFTFFDSDTIAITDVPVTVNSTKDWVGGPLGIPEPGVPQEEYPRSLVTLTGTNTTPAKVDELVITDDTGGDTFEWFNLTQFTEITPPDDVGADDVTITLTGLTPSEYSLTDALALTEAELVDVTGIEVTYEGRININDPVGAGTATVQFALRLREFARSDGTTRPSTGVSPVANEVTVAAADLVDIPPENIPNPDNWTGDSTSEADMVLVEQGLLVNATKTITPASQQEPDDSPVTVTIGGQPTGGGSPALPPPSRAVEMVLVDDDPLLFNQYDFVGLDDVVFTAPIDQVRVDALTGGTWTLGVGGAPELTGATWQIGDETTGPTLSLPTGVTPADVQGLRYTFTRVDGANWEDPITTPLQTVSFQIQRRAFLNIDANGELDTTPVPVDLPDFNDPAPGETVAGTATNTSTAQAISSDLDGNDQPVTSPIAEATDTIVYQHADNSVQIRKTPDGNQVPPGPAFTYTMVVTNTGDVDIVDPVITDDLPVDGDGPMIVLADPPNYTYDIEGGTGLPELPLLVTVTDDSTDPTDPTVTFEFPPGSTLPIGASYTITFDATLRAGLPAGTEFTNEVGIVAARSWDSCDGDPSDDIDPDTGECLAEATNSVQLAGAMSVSKLVRAEGSDELGYTTDPAVASADPADCVPDTDGFSARPCIPIAEPGGDVDFRLRFVNSGNRDIDRVLGIDSLPAPGDTLATVPAIDRGSEWQPVFSGDRPELVDAGIGTLNVWYTTGASTCDAVTPTVADDGAAPPNLLCPALDWVAWPEGDPLPVDPSTVTGLQVEILPTEPLGPADTVAVDVRMVAPAFDPDADYTADTAQPDEITYNTVGTTGRIVDAQGAPVNYTLPSEPPRVGAALANGPLRVLKIVSGDASQWAPASFPATLSCVSAGEDVPLPDDVARLTLVPGDPQVINNLPWGADCTLSEETDQGQTSATSTTATVGRDDQLIRTVELVNVYDDAPLTIEKVVDSDAVDADGEPVEYGPFTVTVDCTFLESPVYADGYGPATPMTFVLDDGDSVTLTGLPVGASCAIEETDAKGATTTIEVVAGDDETTDDGTSTTVELPEGDVDVTVTNSYGVGSVEIEKVVDGNTDAPGAAGPFVIAVTCTLVDESGTRVVYDGEVFLGGPNPLAATIDDLAVGARCEFVETETSAADASSIEPADGVVVGDGTVETVTVTNTYTTGSVRVVKEVTGNPTAPGAAGPFTISMVCTLVGDFGTVTTVYDDDIVLGGGNPLSVTVDGLPTGARCIVTEDDPGLATPTVEPAGGVVVGDATTVTVTVRNFFQVTPLPPTGGSVGRSLQTAMLGLVAGVVALGVSRRRAR</sequence>
<dbReference type="PANTHER" id="PTHR34819:SF3">
    <property type="entry name" value="CELL SURFACE PROTEIN"/>
    <property type="match status" value="1"/>
</dbReference>
<evidence type="ECO:0000313" key="3">
    <source>
        <dbReference type="Proteomes" id="UP000294558"/>
    </source>
</evidence>
<dbReference type="InterPro" id="IPR051172">
    <property type="entry name" value="Chlamydia_OmcB"/>
</dbReference>
<feature type="domain" description="DUF5979" evidence="1">
    <location>
        <begin position="2129"/>
        <end position="2227"/>
    </location>
</feature>
<feature type="domain" description="DUF5979" evidence="1">
    <location>
        <begin position="1806"/>
        <end position="1900"/>
    </location>
</feature>
<dbReference type="Gene3D" id="2.60.40.740">
    <property type="match status" value="1"/>
</dbReference>
<dbReference type="PANTHER" id="PTHR34819">
    <property type="entry name" value="LARGE CYSTEINE-RICH PERIPLASMIC PROTEIN OMCB"/>
    <property type="match status" value="1"/>
</dbReference>
<protein>
    <submittedName>
        <fullName evidence="2">Putative repeat protein (TIGR01451 family)</fullName>
    </submittedName>
</protein>
<dbReference type="InterPro" id="IPR046022">
    <property type="entry name" value="DUF5979"/>
</dbReference>
<proteinExistence type="predicted"/>
<organism evidence="2 3">
    <name type="scientific">Ilumatobacter fluminis</name>
    <dbReference type="NCBI Taxonomy" id="467091"/>
    <lineage>
        <taxon>Bacteria</taxon>
        <taxon>Bacillati</taxon>
        <taxon>Actinomycetota</taxon>
        <taxon>Acidimicrobiia</taxon>
        <taxon>Acidimicrobiales</taxon>
        <taxon>Ilumatobacteraceae</taxon>
        <taxon>Ilumatobacter</taxon>
    </lineage>
</organism>
<keyword evidence="3" id="KW-1185">Reference proteome</keyword>
<gene>
    <name evidence="2" type="ORF">BDK89_4337</name>
</gene>
<evidence type="ECO:0000259" key="1">
    <source>
        <dbReference type="Pfam" id="PF19407"/>
    </source>
</evidence>
<comment type="caution">
    <text evidence="2">The sequence shown here is derived from an EMBL/GenBank/DDBJ whole genome shotgun (WGS) entry which is preliminary data.</text>
</comment>
<dbReference type="Pfam" id="PF19407">
    <property type="entry name" value="DUF5979"/>
    <property type="match status" value="4"/>
</dbReference>
<dbReference type="EMBL" id="SOAU01000001">
    <property type="protein sequence ID" value="TDT18706.1"/>
    <property type="molecule type" value="Genomic_DNA"/>
</dbReference>
<dbReference type="Gene3D" id="2.60.40.1140">
    <property type="entry name" value="Collagen-binding surface protein Cna, B-type domain"/>
    <property type="match status" value="1"/>
</dbReference>